<dbReference type="OrthoDB" id="5075576at2759"/>
<evidence type="ECO:0000313" key="2">
    <source>
        <dbReference type="EMBL" id="KAG5761436.1"/>
    </source>
</evidence>
<evidence type="ECO:0000256" key="1">
    <source>
        <dbReference type="SAM" id="MobiDB-lite"/>
    </source>
</evidence>
<keyword evidence="3" id="KW-1185">Reference proteome</keyword>
<feature type="region of interest" description="Disordered" evidence="1">
    <location>
        <begin position="58"/>
        <end position="101"/>
    </location>
</feature>
<protein>
    <submittedName>
        <fullName evidence="2">Uncharacterized protein</fullName>
    </submittedName>
</protein>
<reference evidence="2" key="1">
    <citation type="journal article" date="2020" name="bioRxiv">
        <title>Historical genomics reveals the evolutionary mechanisms behind multiple outbreaks of the host-specific coffee wilt pathogen Fusarium xylarioides.</title>
        <authorList>
            <person name="Peck D."/>
            <person name="Nowell R.W."/>
            <person name="Flood J."/>
            <person name="Ryan M.J."/>
            <person name="Barraclough T.G."/>
        </authorList>
    </citation>
    <scope>NUCLEOTIDE SEQUENCE</scope>
    <source>
        <strain evidence="2">IMI 127659i</strain>
    </source>
</reference>
<comment type="caution">
    <text evidence="2">The sequence shown here is derived from an EMBL/GenBank/DDBJ whole genome shotgun (WGS) entry which is preliminary data.</text>
</comment>
<reference evidence="2" key="2">
    <citation type="submission" date="2020-10" db="EMBL/GenBank/DDBJ databases">
        <authorList>
            <person name="Peck L.D."/>
            <person name="Nowell R.W."/>
            <person name="Flood J."/>
            <person name="Ryan M.J."/>
            <person name="Barraclough T.G."/>
        </authorList>
    </citation>
    <scope>NUCLEOTIDE SEQUENCE</scope>
    <source>
        <strain evidence="2">IMI 127659i</strain>
    </source>
</reference>
<dbReference type="EMBL" id="JADFTT010000451">
    <property type="protein sequence ID" value="KAG5761436.1"/>
    <property type="molecule type" value="Genomic_DNA"/>
</dbReference>
<name>A0A9P7L2J2_9HYPO</name>
<accession>A0A9P7L2J2</accession>
<sequence length="101" mass="11187">MCCGGSGRREARRNEINARASARAMGTPMQPRKPSHFRSKSRRADIYKEHATTRMFKDAGNKAWDQSFHGASNGFRKGKSKQRASQGSDTSRHAMRGSSTG</sequence>
<evidence type="ECO:0000313" key="3">
    <source>
        <dbReference type="Proteomes" id="UP000750502"/>
    </source>
</evidence>
<dbReference type="Proteomes" id="UP000750502">
    <property type="component" value="Unassembled WGS sequence"/>
</dbReference>
<dbReference type="AlphaFoldDB" id="A0A9P7L2J2"/>
<feature type="region of interest" description="Disordered" evidence="1">
    <location>
        <begin position="18"/>
        <end position="45"/>
    </location>
</feature>
<gene>
    <name evidence="2" type="ORF">H9Q72_010465</name>
</gene>
<proteinExistence type="predicted"/>
<organism evidence="2 3">
    <name type="scientific">Fusarium xylarioides</name>
    <dbReference type="NCBI Taxonomy" id="221167"/>
    <lineage>
        <taxon>Eukaryota</taxon>
        <taxon>Fungi</taxon>
        <taxon>Dikarya</taxon>
        <taxon>Ascomycota</taxon>
        <taxon>Pezizomycotina</taxon>
        <taxon>Sordariomycetes</taxon>
        <taxon>Hypocreomycetidae</taxon>
        <taxon>Hypocreales</taxon>
        <taxon>Nectriaceae</taxon>
        <taxon>Fusarium</taxon>
        <taxon>Fusarium fujikuroi species complex</taxon>
    </lineage>
</organism>